<proteinExistence type="predicted"/>
<feature type="compositionally biased region" description="Polar residues" evidence="1">
    <location>
        <begin position="481"/>
        <end position="496"/>
    </location>
</feature>
<gene>
    <name evidence="3" type="ORF">DAEQUDRAFT_732307</name>
</gene>
<evidence type="ECO:0000259" key="2">
    <source>
        <dbReference type="Pfam" id="PF03235"/>
    </source>
</evidence>
<dbReference type="EMBL" id="KV429121">
    <property type="protein sequence ID" value="KZT64675.1"/>
    <property type="molecule type" value="Genomic_DNA"/>
</dbReference>
<feature type="domain" description="GmrSD restriction endonucleases N-terminal" evidence="2">
    <location>
        <begin position="56"/>
        <end position="145"/>
    </location>
</feature>
<feature type="region of interest" description="Disordered" evidence="1">
    <location>
        <begin position="1"/>
        <end position="46"/>
    </location>
</feature>
<feature type="compositionally biased region" description="Acidic residues" evidence="1">
    <location>
        <begin position="1"/>
        <end position="14"/>
    </location>
</feature>
<sequence>MSDFEDYSDGEEDVPLSQRSARPNTATPGNGDDAGGYKMKGALKAPRPTSYTTQALFDQMIAGDIDTDPDYQRDVVWPETKQTGLIDSIFRNFYVPPLIFAVTYRDDGSECRVSIDGKQRLTSIRRFMQGEIMYKDANTGEKFVYEDIGKWSGAKILPERYRKIFRAKQIVCIEYQDITNANEREIFQRVQLGMALTPAERLQAIMSPTSDFIHDLRAQYVSPSDEPGLSTLLDWDIARGNDFRCLVHAVYSIYRWPNVATFPSVTTLTKWVERDEELEPKFTAGVHQTMDIFLMLARENRGAAFKMADVKKVSPAEFIAIVVLIHIHKSKLGAGATRKAIRDMRRGVREKEHDIRTNKRVMSLLWDFIRTVKPEHYKGQDEMPVAKARPLKRKRRDDDDAMSVDGEDRKPPVKKKVEPKEEPMPTVSQAHAMAYHTSRTPRPTSRPSAAPTPTPPQPYPAPTYFAPPSQDRLAALRAAKQTGSDIPSSQPPQLHMSQHPYIPAPSFSSAPGPPPLLQQQASPSNLDIEKMKAQMAAQELMNGNVTWPRQYPIPQASGQAQPAPQPAYRH</sequence>
<feature type="compositionally biased region" description="Pro residues" evidence="1">
    <location>
        <begin position="450"/>
        <end position="461"/>
    </location>
</feature>
<dbReference type="Proteomes" id="UP000076727">
    <property type="component" value="Unassembled WGS sequence"/>
</dbReference>
<dbReference type="Pfam" id="PF03235">
    <property type="entry name" value="GmrSD_N"/>
    <property type="match status" value="1"/>
</dbReference>
<feature type="region of interest" description="Disordered" evidence="1">
    <location>
        <begin position="379"/>
        <end position="522"/>
    </location>
</feature>
<protein>
    <recommendedName>
        <fullName evidence="2">GmrSD restriction endonucleases N-terminal domain-containing protein</fullName>
    </recommendedName>
</protein>
<feature type="compositionally biased region" description="Low complexity" evidence="1">
    <location>
        <begin position="437"/>
        <end position="449"/>
    </location>
</feature>
<evidence type="ECO:0000313" key="4">
    <source>
        <dbReference type="Proteomes" id="UP000076727"/>
    </source>
</evidence>
<dbReference type="STRING" id="1314783.A0A165LP48"/>
<reference evidence="3 4" key="1">
    <citation type="journal article" date="2016" name="Mol. Biol. Evol.">
        <title>Comparative Genomics of Early-Diverging Mushroom-Forming Fungi Provides Insights into the Origins of Lignocellulose Decay Capabilities.</title>
        <authorList>
            <person name="Nagy L.G."/>
            <person name="Riley R."/>
            <person name="Tritt A."/>
            <person name="Adam C."/>
            <person name="Daum C."/>
            <person name="Floudas D."/>
            <person name="Sun H."/>
            <person name="Yadav J.S."/>
            <person name="Pangilinan J."/>
            <person name="Larsson K.H."/>
            <person name="Matsuura K."/>
            <person name="Barry K."/>
            <person name="Labutti K."/>
            <person name="Kuo R."/>
            <person name="Ohm R.A."/>
            <person name="Bhattacharya S.S."/>
            <person name="Shirouzu T."/>
            <person name="Yoshinaga Y."/>
            <person name="Martin F.M."/>
            <person name="Grigoriev I.V."/>
            <person name="Hibbett D.S."/>
        </authorList>
    </citation>
    <scope>NUCLEOTIDE SEQUENCE [LARGE SCALE GENOMIC DNA]</scope>
    <source>
        <strain evidence="3 4">L-15889</strain>
    </source>
</reference>
<feature type="region of interest" description="Disordered" evidence="1">
    <location>
        <begin position="548"/>
        <end position="570"/>
    </location>
</feature>
<evidence type="ECO:0000256" key="1">
    <source>
        <dbReference type="SAM" id="MobiDB-lite"/>
    </source>
</evidence>
<dbReference type="PANTHER" id="PTHR39639:SF1">
    <property type="entry name" value="DUF262 DOMAIN-CONTAINING PROTEIN"/>
    <property type="match status" value="1"/>
</dbReference>
<dbReference type="OrthoDB" id="5419821at2759"/>
<name>A0A165LP48_9APHY</name>
<keyword evidence="4" id="KW-1185">Reference proteome</keyword>
<feature type="compositionally biased region" description="Basic and acidic residues" evidence="1">
    <location>
        <begin position="406"/>
        <end position="423"/>
    </location>
</feature>
<dbReference type="PANTHER" id="PTHR39639">
    <property type="entry name" value="CHROMOSOME 16, WHOLE GENOME SHOTGUN SEQUENCE"/>
    <property type="match status" value="1"/>
</dbReference>
<organism evidence="3 4">
    <name type="scientific">Daedalea quercina L-15889</name>
    <dbReference type="NCBI Taxonomy" id="1314783"/>
    <lineage>
        <taxon>Eukaryota</taxon>
        <taxon>Fungi</taxon>
        <taxon>Dikarya</taxon>
        <taxon>Basidiomycota</taxon>
        <taxon>Agaricomycotina</taxon>
        <taxon>Agaricomycetes</taxon>
        <taxon>Polyporales</taxon>
        <taxon>Fomitopsis</taxon>
    </lineage>
</organism>
<dbReference type="InterPro" id="IPR004919">
    <property type="entry name" value="GmrSD_N"/>
</dbReference>
<evidence type="ECO:0000313" key="3">
    <source>
        <dbReference type="EMBL" id="KZT64675.1"/>
    </source>
</evidence>
<accession>A0A165LP48</accession>
<dbReference type="AlphaFoldDB" id="A0A165LP48"/>
<feature type="compositionally biased region" description="Polar residues" evidence="1">
    <location>
        <begin position="17"/>
        <end position="28"/>
    </location>
</feature>